<feature type="transmembrane region" description="Helical" evidence="6">
    <location>
        <begin position="915"/>
        <end position="937"/>
    </location>
</feature>
<evidence type="ECO:0000313" key="8">
    <source>
        <dbReference type="EMBL" id="EWM52218.1"/>
    </source>
</evidence>
<dbReference type="RefSeq" id="WP_037301184.1">
    <property type="nucleotide sequence ID" value="NZ_ATAX01000036.1"/>
</dbReference>
<organism evidence="8 9">
    <name type="scientific">Ruminococcus flavefaciens 007c</name>
    <dbReference type="NCBI Taxonomy" id="1341157"/>
    <lineage>
        <taxon>Bacteria</taxon>
        <taxon>Bacillati</taxon>
        <taxon>Bacillota</taxon>
        <taxon>Clostridia</taxon>
        <taxon>Eubacteriales</taxon>
        <taxon>Oscillospiraceae</taxon>
        <taxon>Ruminococcus</taxon>
    </lineage>
</organism>
<keyword evidence="9" id="KW-1185">Reference proteome</keyword>
<evidence type="ECO:0000256" key="6">
    <source>
        <dbReference type="SAM" id="Phobius"/>
    </source>
</evidence>
<dbReference type="Proteomes" id="UP000019365">
    <property type="component" value="Unassembled WGS sequence"/>
</dbReference>
<dbReference type="GO" id="GO:0005886">
    <property type="term" value="C:plasma membrane"/>
    <property type="evidence" value="ECO:0007669"/>
    <property type="project" value="UniProtKB-SubCell"/>
</dbReference>
<protein>
    <recommendedName>
        <fullName evidence="7">ABC3 transporter permease C-terminal domain-containing protein</fullName>
    </recommendedName>
</protein>
<dbReference type="PANTHER" id="PTHR30572:SF9">
    <property type="entry name" value="ABC TRANSPORTER PERMEASE PROTEIN"/>
    <property type="match status" value="1"/>
</dbReference>
<dbReference type="PATRIC" id="fig|1341157.4.peg.2983"/>
<dbReference type="PANTHER" id="PTHR30572">
    <property type="entry name" value="MEMBRANE COMPONENT OF TRANSPORTER-RELATED"/>
    <property type="match status" value="1"/>
</dbReference>
<keyword evidence="2" id="KW-1003">Cell membrane</keyword>
<keyword evidence="5 6" id="KW-0472">Membrane</keyword>
<evidence type="ECO:0000256" key="4">
    <source>
        <dbReference type="ARBA" id="ARBA00022989"/>
    </source>
</evidence>
<proteinExistence type="predicted"/>
<comment type="subcellular location">
    <subcellularLocation>
        <location evidence="1">Cell membrane</location>
        <topology evidence="1">Multi-pass membrane protein</topology>
    </subcellularLocation>
</comment>
<dbReference type="OrthoDB" id="9793166at2"/>
<feature type="domain" description="ABC3 transporter permease C-terminal" evidence="7">
    <location>
        <begin position="863"/>
        <end position="962"/>
    </location>
</feature>
<feature type="transmembrane region" description="Helical" evidence="6">
    <location>
        <begin position="450"/>
        <end position="473"/>
    </location>
</feature>
<dbReference type="InterPro" id="IPR003838">
    <property type="entry name" value="ABC3_permease_C"/>
</dbReference>
<evidence type="ECO:0000313" key="9">
    <source>
        <dbReference type="Proteomes" id="UP000019365"/>
    </source>
</evidence>
<dbReference type="eggNOG" id="COG4591">
    <property type="taxonomic scope" value="Bacteria"/>
</dbReference>
<feature type="transmembrane region" description="Helical" evidence="6">
    <location>
        <begin position="856"/>
        <end position="877"/>
    </location>
</feature>
<name>W7UE54_RUMFL</name>
<dbReference type="GO" id="GO:0022857">
    <property type="term" value="F:transmembrane transporter activity"/>
    <property type="evidence" value="ECO:0007669"/>
    <property type="project" value="TreeGrafter"/>
</dbReference>
<dbReference type="Pfam" id="PF02687">
    <property type="entry name" value="FtsX"/>
    <property type="match status" value="2"/>
</dbReference>
<feature type="transmembrane region" description="Helical" evidence="6">
    <location>
        <begin position="949"/>
        <end position="969"/>
    </location>
</feature>
<feature type="transmembrane region" description="Helical" evidence="6">
    <location>
        <begin position="421"/>
        <end position="438"/>
    </location>
</feature>
<keyword evidence="4 6" id="KW-1133">Transmembrane helix</keyword>
<evidence type="ECO:0000256" key="5">
    <source>
        <dbReference type="ARBA" id="ARBA00023136"/>
    </source>
</evidence>
<dbReference type="EMBL" id="ATAX01000036">
    <property type="protein sequence ID" value="EWM52218.1"/>
    <property type="molecule type" value="Genomic_DNA"/>
</dbReference>
<feature type="transmembrane region" description="Helical" evidence="6">
    <location>
        <begin position="392"/>
        <end position="415"/>
    </location>
</feature>
<evidence type="ECO:0000256" key="2">
    <source>
        <dbReference type="ARBA" id="ARBA00022475"/>
    </source>
</evidence>
<evidence type="ECO:0000259" key="7">
    <source>
        <dbReference type="Pfam" id="PF02687"/>
    </source>
</evidence>
<reference evidence="8 9" key="1">
    <citation type="journal article" date="2014" name="PLoS ONE">
        <title>Rumen cellulosomics: divergent fiber-degrading strategies revealed by comparative genome-wide analysis of six ruminococcal strains.</title>
        <authorList>
            <person name="Dassa B."/>
            <person name="Borovok I."/>
            <person name="Ruimy-Israeli V."/>
            <person name="Lamed R."/>
            <person name="Flint H.J."/>
            <person name="Duncan S.H."/>
            <person name="Henrissat B."/>
            <person name="Coutinho P."/>
            <person name="Morrison M."/>
            <person name="Mosoni P."/>
            <person name="Yeoman C.J."/>
            <person name="White B.A."/>
            <person name="Bayer E.A."/>
        </authorList>
    </citation>
    <scope>NUCLEOTIDE SEQUENCE [LARGE SCALE GENOMIC DNA]</scope>
    <source>
        <strain evidence="8 9">007c</strain>
    </source>
</reference>
<feature type="domain" description="ABC3 transporter permease C-terminal" evidence="7">
    <location>
        <begin position="347"/>
        <end position="483"/>
    </location>
</feature>
<evidence type="ECO:0000256" key="3">
    <source>
        <dbReference type="ARBA" id="ARBA00022692"/>
    </source>
</evidence>
<accession>W7UE54</accession>
<dbReference type="AlphaFoldDB" id="W7UE54"/>
<dbReference type="InterPro" id="IPR050250">
    <property type="entry name" value="Macrolide_Exporter_MacB"/>
</dbReference>
<comment type="caution">
    <text evidence="8">The sequence shown here is derived from an EMBL/GenBank/DDBJ whole genome shotgun (WGS) entry which is preliminary data.</text>
</comment>
<feature type="transmembrane region" description="Helical" evidence="6">
    <location>
        <begin position="21"/>
        <end position="42"/>
    </location>
</feature>
<keyword evidence="3 6" id="KW-0812">Transmembrane</keyword>
<feature type="transmembrane region" description="Helical" evidence="6">
    <location>
        <begin position="339"/>
        <end position="364"/>
    </location>
</feature>
<sequence>MDNKKIIFQVTRTYMMKNRKRTLVTFLGILVMVILMTAVFIGKDTVMGYMKNVAVAYKGSWHYQVYDIGKEEAEQIKALDFIDKFEVSKPLGYAEFPESGNPDVTPYLEVKEYSENLFELMNIKVKEGRYPKNSDEVIISEIALNEGADIKLGDTIEADFFDRYIHAFTAEESDALIAEGKEANSIMLPIGFQLRPGDLLKVPDHFPYNKNNALIEMIHEPTGLSKTLTVVGIMEEPYYGLPGQGGYIALTGTDNTVNDNDKINAVLTIDQKTHKDCFGEIAKILDTSKTPEEREAAAGQSSNYFTEDDELIPVENGKIVSNDMLLAFTSNGQNDSLNFLVMFCQLFFVVLITAASLVLIYNVFSMSYQERCRYLGMLSSVGATRSQKRWSVYYEAFSLLALALPLGICIGFIVVKVGMGLLYPYFSKLFGSLLLNVVMGRSFDIPNRIVINPLNILLVVIFSTAAVFISAWIPALKISKIGPVESIRGNENSMKLKKKGYKSHLGLMLKGKAEKLMGTASVERNISSTKGIIRSITAFTALTLITAFAAGSIGDILKSMENEESLIPGKVYTDCSYVFRTTGHLDEEWYLSGREDIMTSDEVSKYVEMDVAYYDGGIPIKYYNEEYIGTARQILEKWFPNATPEQIQERLFGDDNFRNVYAHPWTDIITLNDEDFNKIADRAGISLTKYEGSETGPVLIYDSLKISTQDCAFFDDDAQKPKYDEYFLKKPLSVNEGDTIELELTEYDEEQNEEYDFTVPVKFAGYIDADAIKEYFTLNDNVTFIFISEQTRDNIILKDPEFGRNDIWKCVFFNVNTEDSQLIGKLSKIEDEFGQSALQSMEFFDLKDFSEVVTTIANIVAVCFTLMIALICLLNLYNSVMGRCLARHKEMAVLHSMGMTKKQKNKMLFIENIRLLIKSFIRSALITSGFAICLYKLINLHYERVSITIPVGGIIITLLVSITGLMAFTKICYRHENGMQIIDEIRKESI</sequence>
<evidence type="ECO:0000256" key="1">
    <source>
        <dbReference type="ARBA" id="ARBA00004651"/>
    </source>
</evidence>
<gene>
    <name evidence="8" type="ORF">RF007C_12770</name>
</gene>